<dbReference type="EMBL" id="RXMA01000011">
    <property type="protein sequence ID" value="RTR19557.1"/>
    <property type="molecule type" value="Genomic_DNA"/>
</dbReference>
<dbReference type="PROSITE" id="PS50801">
    <property type="entry name" value="STAS"/>
    <property type="match status" value="1"/>
</dbReference>
<dbReference type="GO" id="GO:0043856">
    <property type="term" value="F:anti-sigma factor antagonist activity"/>
    <property type="evidence" value="ECO:0007669"/>
    <property type="project" value="InterPro"/>
</dbReference>
<evidence type="ECO:0000313" key="5">
    <source>
        <dbReference type="Proteomes" id="UP000277007"/>
    </source>
</evidence>
<dbReference type="NCBIfam" id="TIGR00377">
    <property type="entry name" value="ant_ant_sig"/>
    <property type="match status" value="1"/>
</dbReference>
<dbReference type="CDD" id="cd07043">
    <property type="entry name" value="STAS_anti-anti-sigma_factors"/>
    <property type="match status" value="1"/>
</dbReference>
<protein>
    <recommendedName>
        <fullName evidence="2">Anti-sigma factor antagonist</fullName>
    </recommendedName>
</protein>
<proteinExistence type="inferred from homology"/>
<dbReference type="InterPro" id="IPR036513">
    <property type="entry name" value="STAS_dom_sf"/>
</dbReference>
<reference evidence="4 5" key="1">
    <citation type="submission" date="2018-12" db="EMBL/GenBank/DDBJ databases">
        <authorList>
            <person name="Yang Y."/>
        </authorList>
    </citation>
    <scope>NUCLEOTIDE SEQUENCE [LARGE SCALE GENOMIC DNA]</scope>
    <source>
        <strain evidence="4 5">L-25-5w-1</strain>
    </source>
</reference>
<feature type="domain" description="STAS" evidence="3">
    <location>
        <begin position="1"/>
        <end position="101"/>
    </location>
</feature>
<gene>
    <name evidence="4" type="ORF">EJ903_13320</name>
</gene>
<dbReference type="Pfam" id="PF01740">
    <property type="entry name" value="STAS"/>
    <property type="match status" value="1"/>
</dbReference>
<dbReference type="Gene3D" id="3.30.750.24">
    <property type="entry name" value="STAS domain"/>
    <property type="match status" value="1"/>
</dbReference>
<evidence type="ECO:0000256" key="2">
    <source>
        <dbReference type="RuleBase" id="RU003749"/>
    </source>
</evidence>
<keyword evidence="5" id="KW-1185">Reference proteome</keyword>
<dbReference type="PANTHER" id="PTHR33495">
    <property type="entry name" value="ANTI-SIGMA FACTOR ANTAGONIST TM_1081-RELATED-RELATED"/>
    <property type="match status" value="1"/>
</dbReference>
<sequence length="101" mass="11478">MEFRSRVEQDTVEVQLSGRLEFTDHDRLRDIVELLDGNGLRRFVLNLSALDFIDSAGLGMLLILQEEAEQRNIKLVVSGPRGDVKRSIDLAKINEIVTIEQ</sequence>
<dbReference type="Proteomes" id="UP000277007">
    <property type="component" value="Unassembled WGS sequence"/>
</dbReference>
<dbReference type="SUPFAM" id="SSF52091">
    <property type="entry name" value="SpoIIaa-like"/>
    <property type="match status" value="1"/>
</dbReference>
<dbReference type="AlphaFoldDB" id="A0A431VGD5"/>
<comment type="caution">
    <text evidence="4">The sequence shown here is derived from an EMBL/GenBank/DDBJ whole genome shotgun (WGS) entry which is preliminary data.</text>
</comment>
<comment type="similarity">
    <text evidence="1 2">Belongs to the anti-sigma-factor antagonist family.</text>
</comment>
<accession>A0A431VGD5</accession>
<dbReference type="OrthoDB" id="8236316at2"/>
<name>A0A431VGD5_9PROT</name>
<evidence type="ECO:0000259" key="3">
    <source>
        <dbReference type="PROSITE" id="PS50801"/>
    </source>
</evidence>
<organism evidence="4 5">
    <name type="scientific">Azospirillum griseum</name>
    <dbReference type="NCBI Taxonomy" id="2496639"/>
    <lineage>
        <taxon>Bacteria</taxon>
        <taxon>Pseudomonadati</taxon>
        <taxon>Pseudomonadota</taxon>
        <taxon>Alphaproteobacteria</taxon>
        <taxon>Rhodospirillales</taxon>
        <taxon>Azospirillaceae</taxon>
        <taxon>Azospirillum</taxon>
    </lineage>
</organism>
<dbReference type="InterPro" id="IPR002645">
    <property type="entry name" value="STAS_dom"/>
</dbReference>
<evidence type="ECO:0000256" key="1">
    <source>
        <dbReference type="ARBA" id="ARBA00009013"/>
    </source>
</evidence>
<evidence type="ECO:0000313" key="4">
    <source>
        <dbReference type="EMBL" id="RTR19557.1"/>
    </source>
</evidence>
<dbReference type="InterPro" id="IPR003658">
    <property type="entry name" value="Anti-sigma_ant"/>
</dbReference>